<feature type="transmembrane region" description="Helical" evidence="7">
    <location>
        <begin position="327"/>
        <end position="352"/>
    </location>
</feature>
<dbReference type="InterPro" id="IPR035906">
    <property type="entry name" value="MetI-like_sf"/>
</dbReference>
<dbReference type="RefSeq" id="WP_211307739.1">
    <property type="nucleotide sequence ID" value="NZ_QKZV01000005.1"/>
</dbReference>
<dbReference type="EMBL" id="QKZV01000005">
    <property type="protein sequence ID" value="PZX62404.1"/>
    <property type="molecule type" value="Genomic_DNA"/>
</dbReference>
<feature type="transmembrane region" description="Helical" evidence="7">
    <location>
        <begin position="226"/>
        <end position="245"/>
    </location>
</feature>
<accession>A0A2W7RPY6</accession>
<evidence type="ECO:0000256" key="2">
    <source>
        <dbReference type="ARBA" id="ARBA00022448"/>
    </source>
</evidence>
<dbReference type="GO" id="GO:0005886">
    <property type="term" value="C:plasma membrane"/>
    <property type="evidence" value="ECO:0007669"/>
    <property type="project" value="UniProtKB-SubCell"/>
</dbReference>
<evidence type="ECO:0000256" key="4">
    <source>
        <dbReference type="ARBA" id="ARBA00022692"/>
    </source>
</evidence>
<comment type="subcellular location">
    <subcellularLocation>
        <location evidence="1 7">Cell membrane</location>
        <topology evidence="1 7">Multi-pass membrane protein</topology>
    </subcellularLocation>
</comment>
<comment type="caution">
    <text evidence="9">The sequence shown here is derived from an EMBL/GenBank/DDBJ whole genome shotgun (WGS) entry which is preliminary data.</text>
</comment>
<organism evidence="9 10">
    <name type="scientific">Hydrotalea sandarakina</name>
    <dbReference type="NCBI Taxonomy" id="1004304"/>
    <lineage>
        <taxon>Bacteria</taxon>
        <taxon>Pseudomonadati</taxon>
        <taxon>Bacteroidota</taxon>
        <taxon>Chitinophagia</taxon>
        <taxon>Chitinophagales</taxon>
        <taxon>Chitinophagaceae</taxon>
        <taxon>Hydrotalea</taxon>
    </lineage>
</organism>
<dbReference type="PANTHER" id="PTHR43386">
    <property type="entry name" value="OLIGOPEPTIDE TRANSPORT SYSTEM PERMEASE PROTEIN APPC"/>
    <property type="match status" value="1"/>
</dbReference>
<evidence type="ECO:0000313" key="10">
    <source>
        <dbReference type="Proteomes" id="UP000249720"/>
    </source>
</evidence>
<feature type="transmembrane region" description="Helical" evidence="7">
    <location>
        <begin position="280"/>
        <end position="307"/>
    </location>
</feature>
<name>A0A2W7RPY6_9BACT</name>
<dbReference type="InterPro" id="IPR050366">
    <property type="entry name" value="BP-dependent_transpt_permease"/>
</dbReference>
<evidence type="ECO:0000256" key="3">
    <source>
        <dbReference type="ARBA" id="ARBA00022475"/>
    </source>
</evidence>
<keyword evidence="4 7" id="KW-0812">Transmembrane</keyword>
<evidence type="ECO:0000256" key="5">
    <source>
        <dbReference type="ARBA" id="ARBA00022989"/>
    </source>
</evidence>
<evidence type="ECO:0000256" key="7">
    <source>
        <dbReference type="RuleBase" id="RU363032"/>
    </source>
</evidence>
<dbReference type="InterPro" id="IPR000515">
    <property type="entry name" value="MetI-like"/>
</dbReference>
<dbReference type="Gene3D" id="1.10.3720.10">
    <property type="entry name" value="MetI-like"/>
    <property type="match status" value="1"/>
</dbReference>
<feature type="domain" description="ABC transmembrane type-1" evidence="8">
    <location>
        <begin position="163"/>
        <end position="353"/>
    </location>
</feature>
<evidence type="ECO:0000259" key="8">
    <source>
        <dbReference type="PROSITE" id="PS50928"/>
    </source>
</evidence>
<dbReference type="PROSITE" id="PS50928">
    <property type="entry name" value="ABC_TM1"/>
    <property type="match status" value="1"/>
</dbReference>
<feature type="transmembrane region" description="Helical" evidence="7">
    <location>
        <begin position="198"/>
        <end position="220"/>
    </location>
</feature>
<comment type="similarity">
    <text evidence="7">Belongs to the binding-protein-dependent transport system permease family.</text>
</comment>
<dbReference type="PANTHER" id="PTHR43386:SF25">
    <property type="entry name" value="PEPTIDE ABC TRANSPORTER PERMEASE PROTEIN"/>
    <property type="match status" value="1"/>
</dbReference>
<dbReference type="Proteomes" id="UP000249720">
    <property type="component" value="Unassembled WGS sequence"/>
</dbReference>
<reference evidence="9 10" key="1">
    <citation type="submission" date="2018-06" db="EMBL/GenBank/DDBJ databases">
        <title>Genomic Encyclopedia of Archaeal and Bacterial Type Strains, Phase II (KMG-II): from individual species to whole genera.</title>
        <authorList>
            <person name="Goeker M."/>
        </authorList>
    </citation>
    <scope>NUCLEOTIDE SEQUENCE [LARGE SCALE GENOMIC DNA]</scope>
    <source>
        <strain evidence="9 10">DSM 23241</strain>
    </source>
</reference>
<feature type="transmembrane region" description="Helical" evidence="7">
    <location>
        <begin position="21"/>
        <end position="43"/>
    </location>
</feature>
<feature type="transmembrane region" description="Helical" evidence="7">
    <location>
        <begin position="165"/>
        <end position="186"/>
    </location>
</feature>
<dbReference type="Pfam" id="PF00528">
    <property type="entry name" value="BPD_transp_1"/>
    <property type="match status" value="1"/>
</dbReference>
<keyword evidence="10" id="KW-1185">Reference proteome</keyword>
<keyword evidence="3" id="KW-1003">Cell membrane</keyword>
<dbReference type="SUPFAM" id="SSF161098">
    <property type="entry name" value="MetI-like"/>
    <property type="match status" value="1"/>
</dbReference>
<keyword evidence="6 7" id="KW-0472">Membrane</keyword>
<evidence type="ECO:0000256" key="1">
    <source>
        <dbReference type="ARBA" id="ARBA00004651"/>
    </source>
</evidence>
<evidence type="ECO:0000256" key="6">
    <source>
        <dbReference type="ARBA" id="ARBA00023136"/>
    </source>
</evidence>
<proteinExistence type="inferred from homology"/>
<gene>
    <name evidence="9" type="ORF">LX80_01887</name>
</gene>
<protein>
    <submittedName>
        <fullName evidence="9">Peptide/nickel transport system permease protein</fullName>
    </submittedName>
</protein>
<keyword evidence="2 7" id="KW-0813">Transport</keyword>
<dbReference type="CDD" id="cd06261">
    <property type="entry name" value="TM_PBP2"/>
    <property type="match status" value="1"/>
</dbReference>
<dbReference type="AlphaFoldDB" id="A0A2W7RPY6"/>
<sequence length="370" mass="40085">MAASIGKRIKNFGQLMLQHKSMSIGVTIITIALLIAIFAYVLAPDNSTNANRMIPEIGSKPPGFSIQLLKLPLHKTNEKTSGFINGLKFFLNGKTDRFNYIPITAYTTRNGQLYAQKYVGDGVEQPIQFPLNQLPQQFITKATFYLGTDTFGRDILSRLLIGTRISLAVGLIAVVISLTIGILLGLMAGYFGGKTDAAIMWLINVIWSIPTILLVFAVTLVLGKGFWQVFIAVGLTMWVNVARMVRGQTMAVKQLDYITAAKVLGYSNSRILLKHVLPNIAAPVMVIAANNFAGAIVIEAGLSFLGIGIQPPQPSWGLMMKENYNFIITHQPALALAPGIAIMLLVVGFNLLGNGLSDILNVPGSVRIGN</sequence>
<keyword evidence="5 7" id="KW-1133">Transmembrane helix</keyword>
<evidence type="ECO:0000313" key="9">
    <source>
        <dbReference type="EMBL" id="PZX62404.1"/>
    </source>
</evidence>
<dbReference type="GO" id="GO:0055085">
    <property type="term" value="P:transmembrane transport"/>
    <property type="evidence" value="ECO:0007669"/>
    <property type="project" value="InterPro"/>
</dbReference>